<dbReference type="Gene3D" id="3.40.50.720">
    <property type="entry name" value="NAD(P)-binding Rossmann-like Domain"/>
    <property type="match status" value="1"/>
</dbReference>
<keyword evidence="3" id="KW-1185">Reference proteome</keyword>
<dbReference type="InterPro" id="IPR013120">
    <property type="entry name" value="FAR_NAD-bd"/>
</dbReference>
<accession>A0A1B7IN59</accession>
<dbReference type="GO" id="GO:0035336">
    <property type="term" value="P:long-chain fatty-acyl-CoA metabolic process"/>
    <property type="evidence" value="ECO:0007669"/>
    <property type="project" value="TreeGrafter"/>
</dbReference>
<dbReference type="InterPro" id="IPR036291">
    <property type="entry name" value="NAD(P)-bd_dom_sf"/>
</dbReference>
<dbReference type="EMBL" id="LXER01000020">
    <property type="protein sequence ID" value="OAT31089.1"/>
    <property type="molecule type" value="Genomic_DNA"/>
</dbReference>
<evidence type="ECO:0000313" key="3">
    <source>
        <dbReference type="Proteomes" id="UP000078410"/>
    </source>
</evidence>
<evidence type="ECO:0000259" key="1">
    <source>
        <dbReference type="Pfam" id="PF07993"/>
    </source>
</evidence>
<proteinExistence type="predicted"/>
<dbReference type="Pfam" id="PF07993">
    <property type="entry name" value="NAD_binding_4"/>
    <property type="match status" value="1"/>
</dbReference>
<dbReference type="PANTHER" id="PTHR11011:SF45">
    <property type="entry name" value="FATTY ACYL-COA REDUCTASE CG8306-RELATED"/>
    <property type="match status" value="1"/>
</dbReference>
<dbReference type="Proteomes" id="UP000078410">
    <property type="component" value="Unassembled WGS sequence"/>
</dbReference>
<dbReference type="PATRIC" id="fig|1354251.4.peg.2495"/>
<organism evidence="2 3">
    <name type="scientific">Buttiauxella brennerae ATCC 51605</name>
    <dbReference type="NCBI Taxonomy" id="1354251"/>
    <lineage>
        <taxon>Bacteria</taxon>
        <taxon>Pseudomonadati</taxon>
        <taxon>Pseudomonadota</taxon>
        <taxon>Gammaproteobacteria</taxon>
        <taxon>Enterobacterales</taxon>
        <taxon>Enterobacteriaceae</taxon>
        <taxon>Buttiauxella</taxon>
    </lineage>
</organism>
<dbReference type="AlphaFoldDB" id="A0A1B7IN59"/>
<comment type="caution">
    <text evidence="2">The sequence shown here is derived from an EMBL/GenBank/DDBJ whole genome shotgun (WGS) entry which is preliminary data.</text>
</comment>
<feature type="domain" description="Thioester reductase (TE)" evidence="1">
    <location>
        <begin position="16"/>
        <end position="247"/>
    </location>
</feature>
<evidence type="ECO:0000313" key="2">
    <source>
        <dbReference type="EMBL" id="OAT31089.1"/>
    </source>
</evidence>
<protein>
    <submittedName>
        <fullName evidence="2">Nucleoside-diphosphate-sugar epimerase</fullName>
    </submittedName>
</protein>
<dbReference type="PANTHER" id="PTHR11011">
    <property type="entry name" value="MALE STERILITY PROTEIN 2-RELATED"/>
    <property type="match status" value="1"/>
</dbReference>
<dbReference type="GO" id="GO:0080019">
    <property type="term" value="F:alcohol-forming very long-chain fatty acyl-CoA reductase activity"/>
    <property type="evidence" value="ECO:0007669"/>
    <property type="project" value="InterPro"/>
</dbReference>
<sequence length="379" mass="42428">MAFFHSEYFIMSNLLITGSTGFLGGAVLARAISDSSIRSILLLVRADSPAEGVTRVRNNLAKFGCHEHLLNKINENNILLGDLAYSDDFLDDARLSTITHVINSAAVASFGDNALIWKVNVEGTLKFVKRMAEVSGLVRFVHVGTAMSCVPEAGTLVTESMERKPEEEHLVQYTWSKSTIEQLMIEHCPQLPLVIARPSIVVGHSEEGCRPSSSIFWVFRMALMLGKFMCSMEDKIDVIPVDYCAEALLLLTKSTELSEKVYHISAGDAGSTPFIEIDAAMAAALNQKPIRSTYQQVDYSELVKNRKDFKTIYGPCNERLMLRAMRLYGEFSMLNVRFSNKKLLDLGMLPPPRFVDYISRCVETTRDFTIPELMKVDFK</sequence>
<name>A0A1B7IN59_9ENTR</name>
<reference evidence="2 3" key="1">
    <citation type="submission" date="2016-04" db="EMBL/GenBank/DDBJ databases">
        <title>ATOL: Assembling a taxonomically balanced genome-scale reconstruction of the evolutionary history of the Enterobacteriaceae.</title>
        <authorList>
            <person name="Plunkett G.III."/>
            <person name="Neeno-Eckwall E.C."/>
            <person name="Glasner J.D."/>
            <person name="Perna N.T."/>
        </authorList>
    </citation>
    <scope>NUCLEOTIDE SEQUENCE [LARGE SCALE GENOMIC DNA]</scope>
    <source>
        <strain evidence="2 3">ATCC 51605</strain>
    </source>
</reference>
<dbReference type="SUPFAM" id="SSF51735">
    <property type="entry name" value="NAD(P)-binding Rossmann-fold domains"/>
    <property type="match status" value="1"/>
</dbReference>
<gene>
    <name evidence="2" type="ORF">M975_2413</name>
</gene>
<dbReference type="InterPro" id="IPR026055">
    <property type="entry name" value="FAR"/>
</dbReference>